<dbReference type="STRING" id="469383.Cwoe_0423"/>
<name>D3F788_CONWI</name>
<reference evidence="1 2" key="1">
    <citation type="journal article" date="2010" name="Stand. Genomic Sci.">
        <title>Complete genome sequence of Conexibacter woesei type strain (ID131577).</title>
        <authorList>
            <person name="Pukall R."/>
            <person name="Lapidus A."/>
            <person name="Glavina Del Rio T."/>
            <person name="Copeland A."/>
            <person name="Tice H."/>
            <person name="Cheng J.-F."/>
            <person name="Lucas S."/>
            <person name="Chen F."/>
            <person name="Nolan M."/>
            <person name="Bruce D."/>
            <person name="Goodwin L."/>
            <person name="Pitluck S."/>
            <person name="Mavromatis K."/>
            <person name="Ivanova N."/>
            <person name="Ovchinnikova G."/>
            <person name="Pati A."/>
            <person name="Chen A."/>
            <person name="Palaniappan K."/>
            <person name="Land M."/>
            <person name="Hauser L."/>
            <person name="Chang Y.-J."/>
            <person name="Jeffries C.D."/>
            <person name="Chain P."/>
            <person name="Meincke L."/>
            <person name="Sims D."/>
            <person name="Brettin T."/>
            <person name="Detter J.C."/>
            <person name="Rohde M."/>
            <person name="Goeker M."/>
            <person name="Bristow J."/>
            <person name="Eisen J.A."/>
            <person name="Markowitz V."/>
            <person name="Kyrpides N.C."/>
            <person name="Klenk H.-P."/>
            <person name="Hugenholtz P."/>
        </authorList>
    </citation>
    <scope>NUCLEOTIDE SEQUENCE [LARGE SCALE GENOMIC DNA]</scope>
    <source>
        <strain evidence="2">DSM 14684 / CIP 108061 / JCM 11494 / NBRC 100937 / ID131577</strain>
    </source>
</reference>
<dbReference type="Proteomes" id="UP000008229">
    <property type="component" value="Chromosome"/>
</dbReference>
<dbReference type="EMBL" id="CP001854">
    <property type="protein sequence ID" value="ADB48859.1"/>
    <property type="molecule type" value="Genomic_DNA"/>
</dbReference>
<evidence type="ECO:0000313" key="2">
    <source>
        <dbReference type="Proteomes" id="UP000008229"/>
    </source>
</evidence>
<protein>
    <submittedName>
        <fullName evidence="1">Uncharacterized protein</fullName>
    </submittedName>
</protein>
<evidence type="ECO:0000313" key="1">
    <source>
        <dbReference type="EMBL" id="ADB48859.1"/>
    </source>
</evidence>
<dbReference type="HOGENOM" id="CLU_166664_1_0_11"/>
<dbReference type="KEGG" id="cwo:Cwoe_0423"/>
<gene>
    <name evidence="1" type="ordered locus">Cwoe_0423</name>
</gene>
<proteinExistence type="predicted"/>
<reference evidence="2" key="2">
    <citation type="submission" date="2010-01" db="EMBL/GenBank/DDBJ databases">
        <title>The complete genome of Conexibacter woesei DSM 14684.</title>
        <authorList>
            <consortium name="US DOE Joint Genome Institute (JGI-PGF)"/>
            <person name="Lucas S."/>
            <person name="Copeland A."/>
            <person name="Lapidus A."/>
            <person name="Glavina del Rio T."/>
            <person name="Dalin E."/>
            <person name="Tice H."/>
            <person name="Bruce D."/>
            <person name="Goodwin L."/>
            <person name="Pitluck S."/>
            <person name="Kyrpides N."/>
            <person name="Mavromatis K."/>
            <person name="Ivanova N."/>
            <person name="Mikhailova N."/>
            <person name="Chertkov O."/>
            <person name="Brettin T."/>
            <person name="Detter J.C."/>
            <person name="Han C."/>
            <person name="Larimer F."/>
            <person name="Land M."/>
            <person name="Hauser L."/>
            <person name="Markowitz V."/>
            <person name="Cheng J.-F."/>
            <person name="Hugenholtz P."/>
            <person name="Woyke T."/>
            <person name="Wu D."/>
            <person name="Pukall R."/>
            <person name="Steenblock K."/>
            <person name="Schneider S."/>
            <person name="Klenk H.-P."/>
            <person name="Eisen J.A."/>
        </authorList>
    </citation>
    <scope>NUCLEOTIDE SEQUENCE [LARGE SCALE GENOMIC DNA]</scope>
    <source>
        <strain evidence="2">DSM 14684 / CIP 108061 / JCM 11494 / NBRC 100937 / ID131577</strain>
    </source>
</reference>
<dbReference type="RefSeq" id="WP_012931912.1">
    <property type="nucleotide sequence ID" value="NC_013739.1"/>
</dbReference>
<organism evidence="1 2">
    <name type="scientific">Conexibacter woesei (strain DSM 14684 / CCUG 47730 / CIP 108061 / JCM 11494 / NBRC 100937 / ID131577)</name>
    <dbReference type="NCBI Taxonomy" id="469383"/>
    <lineage>
        <taxon>Bacteria</taxon>
        <taxon>Bacillati</taxon>
        <taxon>Actinomycetota</taxon>
        <taxon>Thermoleophilia</taxon>
        <taxon>Solirubrobacterales</taxon>
        <taxon>Conexibacteraceae</taxon>
        <taxon>Conexibacter</taxon>
    </lineage>
</organism>
<dbReference type="OrthoDB" id="3829284at2"/>
<keyword evidence="2" id="KW-1185">Reference proteome</keyword>
<sequence length="62" mass="6673">MSGPYCDGCGRPAADGDHARCRARRAATDPPRWCTACGRKLVVQVLPVGWTARCLACEPVSR</sequence>
<accession>D3F788</accession>
<dbReference type="AlphaFoldDB" id="D3F788"/>